<accession>A0A0C2Y7T1</accession>
<evidence type="ECO:0000256" key="1">
    <source>
        <dbReference type="SAM" id="MobiDB-lite"/>
    </source>
</evidence>
<dbReference type="OrthoDB" id="10009520at2759"/>
<feature type="compositionally biased region" description="Polar residues" evidence="1">
    <location>
        <begin position="51"/>
        <end position="65"/>
    </location>
</feature>
<proteinExistence type="predicted"/>
<gene>
    <name evidence="2" type="ORF">M413DRAFT_13617</name>
</gene>
<feature type="compositionally biased region" description="Pro residues" evidence="1">
    <location>
        <begin position="82"/>
        <end position="92"/>
    </location>
</feature>
<name>A0A0C2Y7T1_HEBCY</name>
<dbReference type="HOGENOM" id="CLU_1532751_0_0_1"/>
<reference evidence="3" key="2">
    <citation type="submission" date="2015-01" db="EMBL/GenBank/DDBJ databases">
        <title>Evolutionary Origins and Diversification of the Mycorrhizal Mutualists.</title>
        <authorList>
            <consortium name="DOE Joint Genome Institute"/>
            <consortium name="Mycorrhizal Genomics Consortium"/>
            <person name="Kohler A."/>
            <person name="Kuo A."/>
            <person name="Nagy L.G."/>
            <person name="Floudas D."/>
            <person name="Copeland A."/>
            <person name="Barry K.W."/>
            <person name="Cichocki N."/>
            <person name="Veneault-Fourrey C."/>
            <person name="LaButti K."/>
            <person name="Lindquist E.A."/>
            <person name="Lipzen A."/>
            <person name="Lundell T."/>
            <person name="Morin E."/>
            <person name="Murat C."/>
            <person name="Riley R."/>
            <person name="Ohm R."/>
            <person name="Sun H."/>
            <person name="Tunlid A."/>
            <person name="Henrissat B."/>
            <person name="Grigoriev I.V."/>
            <person name="Hibbett D.S."/>
            <person name="Martin F."/>
        </authorList>
    </citation>
    <scope>NUCLEOTIDE SEQUENCE [LARGE SCALE GENOMIC DNA]</scope>
    <source>
        <strain evidence="3">h7</strain>
    </source>
</reference>
<protein>
    <submittedName>
        <fullName evidence="2">Uncharacterized protein</fullName>
    </submittedName>
</protein>
<feature type="region of interest" description="Disordered" evidence="1">
    <location>
        <begin position="1"/>
        <end position="97"/>
    </location>
</feature>
<dbReference type="Proteomes" id="UP000053424">
    <property type="component" value="Unassembled WGS sequence"/>
</dbReference>
<sequence>MAQKACIGPVIELTDSDSVVTDEVPTVAPRRSRSEPSPVAGPLNVAGPSNAKPTPTTYFSSTRTPTIPEKKLLRAPMQPNETPRPPATPPPEEPIDPISHTLAQILEIIPGIDPENTLGLVQERLPAAFGGLAGRNDVATWTEPTTHGAEHVIGLIFEGGAYPKVVDMKRKGRRR</sequence>
<dbReference type="EMBL" id="KN831800">
    <property type="protein sequence ID" value="KIM37077.1"/>
    <property type="molecule type" value="Genomic_DNA"/>
</dbReference>
<evidence type="ECO:0000313" key="3">
    <source>
        <dbReference type="Proteomes" id="UP000053424"/>
    </source>
</evidence>
<organism evidence="2 3">
    <name type="scientific">Hebeloma cylindrosporum</name>
    <dbReference type="NCBI Taxonomy" id="76867"/>
    <lineage>
        <taxon>Eukaryota</taxon>
        <taxon>Fungi</taxon>
        <taxon>Dikarya</taxon>
        <taxon>Basidiomycota</taxon>
        <taxon>Agaricomycotina</taxon>
        <taxon>Agaricomycetes</taxon>
        <taxon>Agaricomycetidae</taxon>
        <taxon>Agaricales</taxon>
        <taxon>Agaricineae</taxon>
        <taxon>Hymenogastraceae</taxon>
        <taxon>Hebeloma</taxon>
    </lineage>
</organism>
<evidence type="ECO:0000313" key="2">
    <source>
        <dbReference type="EMBL" id="KIM37077.1"/>
    </source>
</evidence>
<reference evidence="2 3" key="1">
    <citation type="submission" date="2014-04" db="EMBL/GenBank/DDBJ databases">
        <authorList>
            <consortium name="DOE Joint Genome Institute"/>
            <person name="Kuo A."/>
            <person name="Gay G."/>
            <person name="Dore J."/>
            <person name="Kohler A."/>
            <person name="Nagy L.G."/>
            <person name="Floudas D."/>
            <person name="Copeland A."/>
            <person name="Barry K.W."/>
            <person name="Cichocki N."/>
            <person name="Veneault-Fourrey C."/>
            <person name="LaButti K."/>
            <person name="Lindquist E.A."/>
            <person name="Lipzen A."/>
            <person name="Lundell T."/>
            <person name="Morin E."/>
            <person name="Murat C."/>
            <person name="Sun H."/>
            <person name="Tunlid A."/>
            <person name="Henrissat B."/>
            <person name="Grigoriev I.V."/>
            <person name="Hibbett D.S."/>
            <person name="Martin F."/>
            <person name="Nordberg H.P."/>
            <person name="Cantor M.N."/>
            <person name="Hua S.X."/>
        </authorList>
    </citation>
    <scope>NUCLEOTIDE SEQUENCE [LARGE SCALE GENOMIC DNA]</scope>
    <source>
        <strain evidence="3">h7</strain>
    </source>
</reference>
<dbReference type="AlphaFoldDB" id="A0A0C2Y7T1"/>
<keyword evidence="3" id="KW-1185">Reference proteome</keyword>